<sequence length="1331" mass="146256">MPVSGSDDKTVIIARQSSNCSAGVPIKKRKVPLIKTTSSPPPEQSPLHAENDTPKKELCKPTQDSSLSDASIVTNSPGISDASKSYFPKEMKGSPADTNFNPVQSIVNFSRVKHEEPSLSIFSGSVDNMDNKKKLISENINLQFAPNEGLALNNGKGITINQKVERACKLELSSGNTELSLELKEPLIPSLAGQNCEQRFQIPDKVDSSSFSLFLGEGKPIIDNKMDDDRARLPANRSNWDLNTTMDAWEGSVGDATTAADQGALSFDVLSNAIDGSHDVHPSTIPSTGIFGVSADLAQPITGAAEQRSYLPMLSLGASKQYKPDDSLHLQLCTPSLPTNFSGETSGISAKVASSSIEPSSNSLKGLLPGSPNSVGCRPVKLESHDENAKHYLAEARGDPTRSLDLRTVKREVVEKHSLEVLKMSTASPHKLVEQVPVKSEPVQENQETQRKAKETSCQSDGRIAQGEKNCSSSLVMPLNPQKPCPSGLPTCSTELSMSGDTSKLPENADCSTKEVSINTVTPHERCNNFDQVASETVVTSVDHQSRGSNASDGIAETVGAKDLIVKDFGTSGQTVMPGQKVANDHPTDAHGNVEGTVSDEEKFNISTDMLEEDSYSSESDGNHALAAPGVGRGRQFREDDEEYEDGELREQLLHNSAERPIVEKREAEDDNLGDSDMDIGSPCDGIAMESGVNEEVRKLEDRCETSDEHIKECVGAVINEKAKQGLDKDGSMKMDQMKDCDGSLTVDLAGTGSEGKSYINNDARKLLDQVGGNDVQKGHEMELSAGANTTGSQGSVTTGGQAAHDNSKGTETLEKADSTLPKIDSSLNVDAASKDANTGGNRSRIITLPRATNVSPCKTRSFQGRSFPSRSGRERFFDFDVENPRGNRDEIYNDGPRKYNRDRFQEQSFRSRPNFMRGRGRASGRSDAQRGNWDSDRDFPSENYNGPSDYRFSRHKRAPPDGELDCRGFIGAAPNGAFIGSGRGGGRKPMNDEFPSFRHPLSRRHSPGGRDGPATRGNQMVRRMPRNISPSRHMGEDRSDLVGLRRGDKFMRGLPDDNSMDNPVFTRPQHSFDGVDNQFVRGNRNFSSAQRRGGLPRIRSKSPIRSGTRSPGPWSSPRRRSPDGFNGLPELIHGRSPANNYRRERMRSPPYISRPGNDLRDMDSGRDHGHLRSAMPNRRSPPDQVLPRGPRRLDIQDPRERTDGDEYFGRFHELGGDGNGDERRKSGEGRGPVRNFRPPYNNGADADNFRFHVEDGPPRPFRFCPEADPEFLERNDLREREFDGRIKGRPFNASRRTRTMEEQEGNYRHGGEEWRDDGYDDVSRGKRRRF</sequence>
<organism evidence="1 2">
    <name type="scientific">Vaccinium darrowii</name>
    <dbReference type="NCBI Taxonomy" id="229202"/>
    <lineage>
        <taxon>Eukaryota</taxon>
        <taxon>Viridiplantae</taxon>
        <taxon>Streptophyta</taxon>
        <taxon>Embryophyta</taxon>
        <taxon>Tracheophyta</taxon>
        <taxon>Spermatophyta</taxon>
        <taxon>Magnoliopsida</taxon>
        <taxon>eudicotyledons</taxon>
        <taxon>Gunneridae</taxon>
        <taxon>Pentapetalae</taxon>
        <taxon>asterids</taxon>
        <taxon>Ericales</taxon>
        <taxon>Ericaceae</taxon>
        <taxon>Vaccinioideae</taxon>
        <taxon>Vaccinieae</taxon>
        <taxon>Vaccinium</taxon>
    </lineage>
</organism>
<reference evidence="1 2" key="1">
    <citation type="journal article" date="2021" name="Hortic Res">
        <title>High-quality reference genome and annotation aids understanding of berry development for evergreen blueberry (Vaccinium darrowii).</title>
        <authorList>
            <person name="Yu J."/>
            <person name="Hulse-Kemp A.M."/>
            <person name="Babiker E."/>
            <person name="Staton M."/>
        </authorList>
    </citation>
    <scope>NUCLEOTIDE SEQUENCE [LARGE SCALE GENOMIC DNA]</scope>
    <source>
        <strain evidence="2">cv. NJ 8807/NJ 8810</strain>
        <tissue evidence="1">Young leaf</tissue>
    </source>
</reference>
<gene>
    <name evidence="1" type="ORF">Vadar_019180</name>
</gene>
<name>A0ACB7XIH4_9ERIC</name>
<evidence type="ECO:0000313" key="1">
    <source>
        <dbReference type="EMBL" id="KAH7840609.1"/>
    </source>
</evidence>
<protein>
    <submittedName>
        <fullName evidence="1">Uncharacterized protein</fullName>
    </submittedName>
</protein>
<comment type="caution">
    <text evidence="1">The sequence shown here is derived from an EMBL/GenBank/DDBJ whole genome shotgun (WGS) entry which is preliminary data.</text>
</comment>
<keyword evidence="2" id="KW-1185">Reference proteome</keyword>
<dbReference type="Proteomes" id="UP000828048">
    <property type="component" value="Chromosome 10"/>
</dbReference>
<accession>A0ACB7XIH4</accession>
<proteinExistence type="predicted"/>
<dbReference type="EMBL" id="CM037160">
    <property type="protein sequence ID" value="KAH7840609.1"/>
    <property type="molecule type" value="Genomic_DNA"/>
</dbReference>
<evidence type="ECO:0000313" key="2">
    <source>
        <dbReference type="Proteomes" id="UP000828048"/>
    </source>
</evidence>